<feature type="transmembrane region" description="Helical" evidence="6">
    <location>
        <begin position="90"/>
        <end position="109"/>
    </location>
</feature>
<gene>
    <name evidence="8" type="ORF">UFOPK1392_00512</name>
    <name evidence="9" type="ORF">UFOPK3733_02164</name>
</gene>
<keyword evidence="4 6" id="KW-1133">Transmembrane helix</keyword>
<feature type="transmembrane region" description="Helical" evidence="6">
    <location>
        <begin position="115"/>
        <end position="138"/>
    </location>
</feature>
<evidence type="ECO:0000259" key="7">
    <source>
        <dbReference type="PROSITE" id="PS50850"/>
    </source>
</evidence>
<dbReference type="InterPro" id="IPR036259">
    <property type="entry name" value="MFS_trans_sf"/>
</dbReference>
<feature type="transmembrane region" description="Helical" evidence="6">
    <location>
        <begin position="517"/>
        <end position="535"/>
    </location>
</feature>
<feature type="transmembrane region" description="Helical" evidence="6">
    <location>
        <begin position="177"/>
        <end position="195"/>
    </location>
</feature>
<feature type="transmembrane region" description="Helical" evidence="6">
    <location>
        <begin position="57"/>
        <end position="78"/>
    </location>
</feature>
<organism evidence="9">
    <name type="scientific">freshwater metagenome</name>
    <dbReference type="NCBI Taxonomy" id="449393"/>
    <lineage>
        <taxon>unclassified sequences</taxon>
        <taxon>metagenomes</taxon>
        <taxon>ecological metagenomes</taxon>
    </lineage>
</organism>
<dbReference type="CDD" id="cd17321">
    <property type="entry name" value="MFS_MMR_MDR_like"/>
    <property type="match status" value="1"/>
</dbReference>
<feature type="domain" description="Major facilitator superfamily (MFS) profile" evidence="7">
    <location>
        <begin position="24"/>
        <end position="540"/>
    </location>
</feature>
<dbReference type="Gene3D" id="1.20.1720.10">
    <property type="entry name" value="Multidrug resistance protein D"/>
    <property type="match status" value="1"/>
</dbReference>
<dbReference type="EMBL" id="CAEMXZ010000015">
    <property type="protein sequence ID" value="CAB4322775.1"/>
    <property type="molecule type" value="Genomic_DNA"/>
</dbReference>
<keyword evidence="5 6" id="KW-0472">Membrane</keyword>
<dbReference type="GO" id="GO:0016020">
    <property type="term" value="C:membrane"/>
    <property type="evidence" value="ECO:0007669"/>
    <property type="project" value="UniProtKB-SubCell"/>
</dbReference>
<keyword evidence="2" id="KW-0813">Transport</keyword>
<sequence length="548" mass="56142">MSTEPAQGAPTTGGATDSKAAGAVLITLAAAQFLMTLDSSVMNVSMATVANDVNTSITGIQTAITLYTLVMATLMITGGKIGSMIGRRRAFAIGCVIYGSGSLVTGLATSLPMLLFGWSFLEGVGAALIMPAIVALVAANFGPAERPRTYGLIAASGAIAVAVGPLLGGAATTYGSWRWVFFGEVAVVAVILVLSRRIADAPVTGRVHLDLVGTVLSVLGLGMAVFGVLRSSEWGWVSPKPGAPSLLSLSLTFWLMLAGALIVWMFIIWQNHLIAVGREPLLRPSMFGNSQLTGGLIMFGFQFMLQAGVFFVIPLFLSVVLELSAIQTGLRVMPLSIALLAAAIGIPKLFPSVAPRRIVRIGVVLMLGGIVALMSGINLDANAAVVGFPLLLVGLGMGALSSQLGAVTVSSVPTSESGEVGGLQNTATNLGASLGTALAGSIMIAALSASLLAGIQQNPDVPAQVKQTATVTLAAGAPFISDSQLRTSMEEAGASTETTDAVMSDNRQARVEGLDTALGALALLAVIALFFTGRLPDTSPSKRQTSET</sequence>
<dbReference type="PRINTS" id="PR01036">
    <property type="entry name" value="TCRTETB"/>
</dbReference>
<dbReference type="PANTHER" id="PTHR42718">
    <property type="entry name" value="MAJOR FACILITATOR SUPERFAMILY MULTIDRUG TRANSPORTER MFSC"/>
    <property type="match status" value="1"/>
</dbReference>
<feature type="transmembrane region" description="Helical" evidence="6">
    <location>
        <begin position="20"/>
        <end position="37"/>
    </location>
</feature>
<dbReference type="PROSITE" id="PS50850">
    <property type="entry name" value="MFS"/>
    <property type="match status" value="1"/>
</dbReference>
<feature type="transmembrane region" description="Helical" evidence="6">
    <location>
        <begin position="249"/>
        <end position="271"/>
    </location>
</feature>
<feature type="transmembrane region" description="Helical" evidence="6">
    <location>
        <begin position="430"/>
        <end position="455"/>
    </location>
</feature>
<evidence type="ECO:0000256" key="5">
    <source>
        <dbReference type="ARBA" id="ARBA00023136"/>
    </source>
</evidence>
<reference evidence="9" key="1">
    <citation type="submission" date="2020-05" db="EMBL/GenBank/DDBJ databases">
        <authorList>
            <person name="Chiriac C."/>
            <person name="Salcher M."/>
            <person name="Ghai R."/>
            <person name="Kavagutti S V."/>
        </authorList>
    </citation>
    <scope>NUCLEOTIDE SEQUENCE</scope>
</reference>
<feature type="transmembrane region" description="Helical" evidence="6">
    <location>
        <begin position="150"/>
        <end position="171"/>
    </location>
</feature>
<evidence type="ECO:0000313" key="8">
    <source>
        <dbReference type="EMBL" id="CAB4322775.1"/>
    </source>
</evidence>
<dbReference type="GO" id="GO:0022857">
    <property type="term" value="F:transmembrane transporter activity"/>
    <property type="evidence" value="ECO:0007669"/>
    <property type="project" value="InterPro"/>
</dbReference>
<dbReference type="SUPFAM" id="SSF103473">
    <property type="entry name" value="MFS general substrate transporter"/>
    <property type="match status" value="1"/>
</dbReference>
<dbReference type="PANTHER" id="PTHR42718:SF9">
    <property type="entry name" value="MAJOR FACILITATOR SUPERFAMILY MULTIDRUG TRANSPORTER MFSC"/>
    <property type="match status" value="1"/>
</dbReference>
<name>A0A6J7KQK1_9ZZZZ</name>
<accession>A0A6J7KQK1</accession>
<feature type="transmembrane region" description="Helical" evidence="6">
    <location>
        <begin position="292"/>
        <end position="317"/>
    </location>
</feature>
<evidence type="ECO:0000256" key="3">
    <source>
        <dbReference type="ARBA" id="ARBA00022692"/>
    </source>
</evidence>
<proteinExistence type="predicted"/>
<dbReference type="Gene3D" id="1.20.1250.20">
    <property type="entry name" value="MFS general substrate transporter like domains"/>
    <property type="match status" value="1"/>
</dbReference>
<evidence type="ECO:0000256" key="6">
    <source>
        <dbReference type="SAM" id="Phobius"/>
    </source>
</evidence>
<dbReference type="EMBL" id="CAFBNC010000168">
    <property type="protein sequence ID" value="CAB4956044.1"/>
    <property type="molecule type" value="Genomic_DNA"/>
</dbReference>
<dbReference type="InterPro" id="IPR011701">
    <property type="entry name" value="MFS"/>
</dbReference>
<dbReference type="Pfam" id="PF07690">
    <property type="entry name" value="MFS_1"/>
    <property type="match status" value="1"/>
</dbReference>
<evidence type="ECO:0000256" key="4">
    <source>
        <dbReference type="ARBA" id="ARBA00022989"/>
    </source>
</evidence>
<feature type="transmembrane region" description="Helical" evidence="6">
    <location>
        <begin position="383"/>
        <end position="409"/>
    </location>
</feature>
<evidence type="ECO:0000313" key="9">
    <source>
        <dbReference type="EMBL" id="CAB4956044.1"/>
    </source>
</evidence>
<feature type="transmembrane region" description="Helical" evidence="6">
    <location>
        <begin position="329"/>
        <end position="346"/>
    </location>
</feature>
<evidence type="ECO:0000256" key="1">
    <source>
        <dbReference type="ARBA" id="ARBA00004141"/>
    </source>
</evidence>
<comment type="subcellular location">
    <subcellularLocation>
        <location evidence="1">Membrane</location>
        <topology evidence="1">Multi-pass membrane protein</topology>
    </subcellularLocation>
</comment>
<keyword evidence="3 6" id="KW-0812">Transmembrane</keyword>
<dbReference type="AlphaFoldDB" id="A0A6J7KQK1"/>
<evidence type="ECO:0000256" key="2">
    <source>
        <dbReference type="ARBA" id="ARBA00022448"/>
    </source>
</evidence>
<feature type="transmembrane region" description="Helical" evidence="6">
    <location>
        <begin position="358"/>
        <end position="377"/>
    </location>
</feature>
<dbReference type="InterPro" id="IPR020846">
    <property type="entry name" value="MFS_dom"/>
</dbReference>
<protein>
    <submittedName>
        <fullName evidence="9">Unannotated protein</fullName>
    </submittedName>
</protein>
<feature type="transmembrane region" description="Helical" evidence="6">
    <location>
        <begin position="207"/>
        <end position="229"/>
    </location>
</feature>